<accession>A0ACC3MZF4</accession>
<gene>
    <name evidence="1" type="ORF">LTR37_012478</name>
</gene>
<name>A0ACC3MZF4_9PEZI</name>
<sequence length="94" mass="10503">MSGVHNSWYLDRTRRAQPNSPGQMNVQYTPQDIMRRAPGYLPYQSMADTSGRYAYNAASGRAYPRQAAATEYLTPSGLAIGRGTTAIMRLSRWV</sequence>
<dbReference type="EMBL" id="JAUTXU010000115">
    <property type="protein sequence ID" value="KAK3706979.1"/>
    <property type="molecule type" value="Genomic_DNA"/>
</dbReference>
<proteinExistence type="predicted"/>
<reference evidence="1" key="1">
    <citation type="submission" date="2023-07" db="EMBL/GenBank/DDBJ databases">
        <title>Black Yeasts Isolated from many extreme environments.</title>
        <authorList>
            <person name="Coleine C."/>
            <person name="Stajich J.E."/>
            <person name="Selbmann L."/>
        </authorList>
    </citation>
    <scope>NUCLEOTIDE SEQUENCE</scope>
    <source>
        <strain evidence="1">CCFEE 5714</strain>
    </source>
</reference>
<evidence type="ECO:0000313" key="2">
    <source>
        <dbReference type="Proteomes" id="UP001281147"/>
    </source>
</evidence>
<comment type="caution">
    <text evidence="1">The sequence shown here is derived from an EMBL/GenBank/DDBJ whole genome shotgun (WGS) entry which is preliminary data.</text>
</comment>
<protein>
    <submittedName>
        <fullName evidence="1">Uncharacterized protein</fullName>
    </submittedName>
</protein>
<evidence type="ECO:0000313" key="1">
    <source>
        <dbReference type="EMBL" id="KAK3706979.1"/>
    </source>
</evidence>
<dbReference type="Proteomes" id="UP001281147">
    <property type="component" value="Unassembled WGS sequence"/>
</dbReference>
<organism evidence="1 2">
    <name type="scientific">Vermiconidia calcicola</name>
    <dbReference type="NCBI Taxonomy" id="1690605"/>
    <lineage>
        <taxon>Eukaryota</taxon>
        <taxon>Fungi</taxon>
        <taxon>Dikarya</taxon>
        <taxon>Ascomycota</taxon>
        <taxon>Pezizomycotina</taxon>
        <taxon>Dothideomycetes</taxon>
        <taxon>Dothideomycetidae</taxon>
        <taxon>Mycosphaerellales</taxon>
        <taxon>Extremaceae</taxon>
        <taxon>Vermiconidia</taxon>
    </lineage>
</organism>
<keyword evidence="2" id="KW-1185">Reference proteome</keyword>